<dbReference type="EMBL" id="RQNR01000012">
    <property type="protein sequence ID" value="RQN22935.1"/>
    <property type="molecule type" value="Genomic_DNA"/>
</dbReference>
<keyword evidence="1" id="KW-0732">Signal</keyword>
<name>A0AAE8FPZ9_CLOPF</name>
<evidence type="ECO:0000256" key="1">
    <source>
        <dbReference type="SAM" id="SignalP"/>
    </source>
</evidence>
<evidence type="ECO:0008006" key="4">
    <source>
        <dbReference type="Google" id="ProtNLM"/>
    </source>
</evidence>
<organism evidence="2 3">
    <name type="scientific">Clostridium perfringens</name>
    <dbReference type="NCBI Taxonomy" id="1502"/>
    <lineage>
        <taxon>Bacteria</taxon>
        <taxon>Bacillati</taxon>
        <taxon>Bacillota</taxon>
        <taxon>Clostridia</taxon>
        <taxon>Eubacteriales</taxon>
        <taxon>Clostridiaceae</taxon>
        <taxon>Clostridium</taxon>
    </lineage>
</organism>
<protein>
    <recommendedName>
        <fullName evidence="4">Lipoprotein</fullName>
    </recommendedName>
</protein>
<accession>A0AAE8FPZ9</accession>
<proteinExistence type="predicted"/>
<feature type="signal peptide" evidence="1">
    <location>
        <begin position="1"/>
        <end position="22"/>
    </location>
</feature>
<feature type="chain" id="PRO_5041996139" description="Lipoprotein" evidence="1">
    <location>
        <begin position="23"/>
        <end position="254"/>
    </location>
</feature>
<evidence type="ECO:0000313" key="2">
    <source>
        <dbReference type="EMBL" id="RQN22935.1"/>
    </source>
</evidence>
<dbReference type="RefSeq" id="WP_124228926.1">
    <property type="nucleotide sequence ID" value="NZ_CP148678.1"/>
</dbReference>
<reference evidence="2 3" key="1">
    <citation type="submission" date="2018-11" db="EMBL/GenBank/DDBJ databases">
        <title>Draft genome sequences of potential pathogenic Clostridium perfringens from environmental surface water in the North West Province, South Africa.</title>
        <authorList>
            <person name="Fourie J.C.J."/>
            <person name="Sanko T.J."/>
            <person name="Bezuidenhout C."/>
            <person name="Mienie C."/>
            <person name="Adeleke R."/>
        </authorList>
    </citation>
    <scope>NUCLEOTIDE SEQUENCE [LARGE SCALE GENOMIC DNA]</scope>
    <source>
        <strain evidence="2 3">SC4-C13</strain>
    </source>
</reference>
<gene>
    <name evidence="2" type="ORF">EHZ11_14940</name>
</gene>
<evidence type="ECO:0000313" key="3">
    <source>
        <dbReference type="Proteomes" id="UP000273641"/>
    </source>
</evidence>
<comment type="caution">
    <text evidence="2">The sequence shown here is derived from an EMBL/GenBank/DDBJ whole genome shotgun (WGS) entry which is preliminary data.</text>
</comment>
<dbReference type="PROSITE" id="PS51257">
    <property type="entry name" value="PROKAR_LIPOPROTEIN"/>
    <property type="match status" value="1"/>
</dbReference>
<dbReference type="Proteomes" id="UP000273641">
    <property type="component" value="Unassembled WGS sequence"/>
</dbReference>
<sequence length="254" mass="28802">MKKKTILSMVLVTILVSSLISCSDKKNNYTVTITEGPEEVEVEEVEEDDDVLEENTKEESNLIFVEESWRNSRISIKLGDEEVLVAPALGGTVDWMHITDIKDAKDLTYLIAEEKTGDIRTYRYKNYSPNYNPDLDRDDEDNVAFLESQTAKGVNSGSSFKYSVSESSLEIINPYANVIVKNENDADYTILVDGVETYKLTRYDTGDIYKGAKGEHNRPRHGFKIETLNKNNIIKEIDAISAALLILNNKYVFY</sequence>
<dbReference type="AlphaFoldDB" id="A0AAE8FPZ9"/>